<comment type="caution">
    <text evidence="14">The sequence shown here is derived from an EMBL/GenBank/DDBJ whole genome shotgun (WGS) entry which is preliminary data.</text>
</comment>
<reference evidence="14 15" key="1">
    <citation type="submission" date="2018-12" db="EMBL/GenBank/DDBJ databases">
        <title>Bacillus ochoae sp. nov., Paenibacillus whitsoniae sp. nov., Paenibacillus spiritus sp. nov. Isolated from the Mars Exploration Rover during spacecraft assembly.</title>
        <authorList>
            <person name="Seuylemezian A."/>
            <person name="Vaishampayan P."/>
        </authorList>
    </citation>
    <scope>NUCLEOTIDE SEQUENCE [LARGE SCALE GENOMIC DNA]</scope>
    <source>
        <strain evidence="14 15">MER 54</strain>
    </source>
</reference>
<dbReference type="InterPro" id="IPR036890">
    <property type="entry name" value="HATPase_C_sf"/>
</dbReference>
<keyword evidence="10" id="KW-0902">Two-component regulatory system</keyword>
<dbReference type="Gene3D" id="3.30.450.20">
    <property type="entry name" value="PAS domain"/>
    <property type="match status" value="1"/>
</dbReference>
<dbReference type="Pfam" id="PF06580">
    <property type="entry name" value="His_kinase"/>
    <property type="match status" value="1"/>
</dbReference>
<dbReference type="InterPro" id="IPR003660">
    <property type="entry name" value="HAMP_dom"/>
</dbReference>
<evidence type="ECO:0000256" key="5">
    <source>
        <dbReference type="ARBA" id="ARBA00022692"/>
    </source>
</evidence>
<name>A0A3S0IFB2_9BACL</name>
<dbReference type="Proteomes" id="UP000276128">
    <property type="component" value="Unassembled WGS sequence"/>
</dbReference>
<evidence type="ECO:0000256" key="8">
    <source>
        <dbReference type="ARBA" id="ARBA00022840"/>
    </source>
</evidence>
<dbReference type="InterPro" id="IPR050640">
    <property type="entry name" value="Bact_2-comp_sensor_kinase"/>
</dbReference>
<keyword evidence="4" id="KW-0808">Transferase</keyword>
<evidence type="ECO:0000256" key="1">
    <source>
        <dbReference type="ARBA" id="ARBA00004651"/>
    </source>
</evidence>
<dbReference type="GO" id="GO:0005886">
    <property type="term" value="C:plasma membrane"/>
    <property type="evidence" value="ECO:0007669"/>
    <property type="project" value="UniProtKB-SubCell"/>
</dbReference>
<dbReference type="InterPro" id="IPR003594">
    <property type="entry name" value="HATPase_dom"/>
</dbReference>
<keyword evidence="6" id="KW-0547">Nucleotide-binding</keyword>
<comment type="subcellular location">
    <subcellularLocation>
        <location evidence="1">Cell membrane</location>
        <topology evidence="1">Multi-pass membrane protein</topology>
    </subcellularLocation>
</comment>
<keyword evidence="2" id="KW-1003">Cell membrane</keyword>
<dbReference type="PANTHER" id="PTHR34220">
    <property type="entry name" value="SENSOR HISTIDINE KINASE YPDA"/>
    <property type="match status" value="1"/>
</dbReference>
<dbReference type="Gene3D" id="6.10.340.10">
    <property type="match status" value="1"/>
</dbReference>
<dbReference type="OrthoDB" id="9776552at2"/>
<sequence>MDMYSKLSLRVRLTLSYIVLIVISMTVLGVGYYVKSSQVILQNASGTYLGLVKTSNKSLDAKFATVEQSAVNMHLDEDLFELFNTTDLQARYLNYETDRKITRILQKYFPTSEDVYSVNLATKDYMFGGNPFFWIPKKDFSASDIYQTGLQAVDRTVWIPTYNLLEKYFASTATTSSKDQFVFTATRLINLSRVTNNLLKAMDPQAERPILLVNFQESMITKAFQESLVVQGSYYYVFTKDMKIISTSDRSNAPSLQQEWMRSLLTDKSGTRYLKVNGEKMVVCFDQIATTGWTSAVLIPYDNLLKTVPNMFSYTLYSTVLILVLSIFLASFFSSRITMPLKKLLWGIKQSGEGNFNTRIDTQGASEVNLIIHRFNQMNDKIQILIKENYETSLKEIEAELKALNFQFNPHFLYNTLNIINYLAIENKQTVISKMLVELSEMLEYTAKKSGEVSFREDVSYLKSYDYIMKQRFEDKFRIEYDIDPDLYRYTVPKFFLQPFIENAIIHGLEDCEEGGLIRVSGHIAEHLRIFTIEDNGKGMEASAISRILALSEAAGHGSSKSVGIENVHKRVKLIYGEPYGITIESRLQAGTKVTITLPLPN</sequence>
<evidence type="ECO:0000259" key="13">
    <source>
        <dbReference type="PROSITE" id="PS50885"/>
    </source>
</evidence>
<evidence type="ECO:0000256" key="6">
    <source>
        <dbReference type="ARBA" id="ARBA00022741"/>
    </source>
</evidence>
<keyword evidence="9 12" id="KW-1133">Transmembrane helix</keyword>
<dbReference type="Pfam" id="PF00672">
    <property type="entry name" value="HAMP"/>
    <property type="match status" value="1"/>
</dbReference>
<dbReference type="SUPFAM" id="SSF55874">
    <property type="entry name" value="ATPase domain of HSP90 chaperone/DNA topoisomerase II/histidine kinase"/>
    <property type="match status" value="1"/>
</dbReference>
<keyword evidence="5 12" id="KW-0812">Transmembrane</keyword>
<evidence type="ECO:0000256" key="9">
    <source>
        <dbReference type="ARBA" id="ARBA00022989"/>
    </source>
</evidence>
<keyword evidence="11 12" id="KW-0472">Membrane</keyword>
<evidence type="ECO:0000256" key="11">
    <source>
        <dbReference type="ARBA" id="ARBA00023136"/>
    </source>
</evidence>
<evidence type="ECO:0000256" key="12">
    <source>
        <dbReference type="SAM" id="Phobius"/>
    </source>
</evidence>
<dbReference type="Pfam" id="PF02518">
    <property type="entry name" value="HATPase_c"/>
    <property type="match status" value="1"/>
</dbReference>
<dbReference type="SUPFAM" id="SSF158472">
    <property type="entry name" value="HAMP domain-like"/>
    <property type="match status" value="1"/>
</dbReference>
<organism evidence="14 15">
    <name type="scientific">Paenibacillus whitsoniae</name>
    <dbReference type="NCBI Taxonomy" id="2496558"/>
    <lineage>
        <taxon>Bacteria</taxon>
        <taxon>Bacillati</taxon>
        <taxon>Bacillota</taxon>
        <taxon>Bacilli</taxon>
        <taxon>Bacillales</taxon>
        <taxon>Paenibacillaceae</taxon>
        <taxon>Paenibacillus</taxon>
    </lineage>
</organism>
<keyword evidence="7 14" id="KW-0418">Kinase</keyword>
<dbReference type="PROSITE" id="PS50885">
    <property type="entry name" value="HAMP"/>
    <property type="match status" value="1"/>
</dbReference>
<feature type="domain" description="HAMP" evidence="13">
    <location>
        <begin position="335"/>
        <end position="387"/>
    </location>
</feature>
<keyword evidence="15" id="KW-1185">Reference proteome</keyword>
<evidence type="ECO:0000256" key="4">
    <source>
        <dbReference type="ARBA" id="ARBA00022679"/>
    </source>
</evidence>
<dbReference type="Gene3D" id="3.30.565.10">
    <property type="entry name" value="Histidine kinase-like ATPase, C-terminal domain"/>
    <property type="match status" value="1"/>
</dbReference>
<dbReference type="GO" id="GO:0005524">
    <property type="term" value="F:ATP binding"/>
    <property type="evidence" value="ECO:0007669"/>
    <property type="project" value="UniProtKB-KW"/>
</dbReference>
<evidence type="ECO:0000256" key="10">
    <source>
        <dbReference type="ARBA" id="ARBA00023012"/>
    </source>
</evidence>
<feature type="transmembrane region" description="Helical" evidence="12">
    <location>
        <begin position="12"/>
        <end position="34"/>
    </location>
</feature>
<evidence type="ECO:0000256" key="7">
    <source>
        <dbReference type="ARBA" id="ARBA00022777"/>
    </source>
</evidence>
<dbReference type="InterPro" id="IPR010559">
    <property type="entry name" value="Sig_transdc_His_kin_internal"/>
</dbReference>
<gene>
    <name evidence="14" type="ORF">EJQ19_00785</name>
</gene>
<evidence type="ECO:0000256" key="2">
    <source>
        <dbReference type="ARBA" id="ARBA00022475"/>
    </source>
</evidence>
<dbReference type="AlphaFoldDB" id="A0A3S0IFB2"/>
<keyword evidence="8" id="KW-0067">ATP-binding</keyword>
<feature type="transmembrane region" description="Helical" evidence="12">
    <location>
        <begin position="314"/>
        <end position="333"/>
    </location>
</feature>
<evidence type="ECO:0000313" key="14">
    <source>
        <dbReference type="EMBL" id="RTE11713.1"/>
    </source>
</evidence>
<dbReference type="GO" id="GO:0000155">
    <property type="term" value="F:phosphorelay sensor kinase activity"/>
    <property type="evidence" value="ECO:0007669"/>
    <property type="project" value="InterPro"/>
</dbReference>
<dbReference type="PANTHER" id="PTHR34220:SF11">
    <property type="entry name" value="SENSOR PROTEIN KINASE HPTS"/>
    <property type="match status" value="1"/>
</dbReference>
<dbReference type="EMBL" id="RXHU01000004">
    <property type="protein sequence ID" value="RTE11713.1"/>
    <property type="molecule type" value="Genomic_DNA"/>
</dbReference>
<protein>
    <submittedName>
        <fullName evidence="14">Sensor histidine kinase</fullName>
    </submittedName>
</protein>
<dbReference type="CDD" id="cd06225">
    <property type="entry name" value="HAMP"/>
    <property type="match status" value="1"/>
</dbReference>
<evidence type="ECO:0000256" key="3">
    <source>
        <dbReference type="ARBA" id="ARBA00022553"/>
    </source>
</evidence>
<keyword evidence="3" id="KW-0597">Phosphoprotein</keyword>
<evidence type="ECO:0000313" key="15">
    <source>
        <dbReference type="Proteomes" id="UP000276128"/>
    </source>
</evidence>
<dbReference type="SMART" id="SM00387">
    <property type="entry name" value="HATPase_c"/>
    <property type="match status" value="1"/>
</dbReference>
<accession>A0A3S0IFB2</accession>
<proteinExistence type="predicted"/>